<comment type="caution">
    <text evidence="5">The sequence shown here is derived from an EMBL/GenBank/DDBJ whole genome shotgun (WGS) entry which is preliminary data.</text>
</comment>
<dbReference type="EMBL" id="WTUX01000002">
    <property type="protein sequence ID" value="MZR11614.1"/>
    <property type="molecule type" value="Genomic_DNA"/>
</dbReference>
<keyword evidence="1" id="KW-0805">Transcription regulation</keyword>
<dbReference type="InterPro" id="IPR000792">
    <property type="entry name" value="Tscrpt_reg_LuxR_C"/>
</dbReference>
<evidence type="ECO:0000313" key="6">
    <source>
        <dbReference type="Proteomes" id="UP000467322"/>
    </source>
</evidence>
<accession>A0A845M5J4</accession>
<evidence type="ECO:0000259" key="4">
    <source>
        <dbReference type="PROSITE" id="PS50043"/>
    </source>
</evidence>
<keyword evidence="6" id="KW-1185">Reference proteome</keyword>
<dbReference type="PANTHER" id="PTHR44688:SF16">
    <property type="entry name" value="DNA-BINDING TRANSCRIPTIONAL ACTIVATOR DEVR_DOSR"/>
    <property type="match status" value="1"/>
</dbReference>
<dbReference type="CDD" id="cd06170">
    <property type="entry name" value="LuxR_C_like"/>
    <property type="match status" value="1"/>
</dbReference>
<organism evidence="5 6">
    <name type="scientific">Maritimibacter harenae</name>
    <dbReference type="NCBI Taxonomy" id="2606218"/>
    <lineage>
        <taxon>Bacteria</taxon>
        <taxon>Pseudomonadati</taxon>
        <taxon>Pseudomonadota</taxon>
        <taxon>Alphaproteobacteria</taxon>
        <taxon>Rhodobacterales</taxon>
        <taxon>Roseobacteraceae</taxon>
        <taxon>Maritimibacter</taxon>
    </lineage>
</organism>
<evidence type="ECO:0000256" key="2">
    <source>
        <dbReference type="ARBA" id="ARBA00023125"/>
    </source>
</evidence>
<dbReference type="AlphaFoldDB" id="A0A845M5J4"/>
<evidence type="ECO:0000256" key="1">
    <source>
        <dbReference type="ARBA" id="ARBA00023015"/>
    </source>
</evidence>
<gene>
    <name evidence="5" type="ORF">GQE99_01015</name>
</gene>
<evidence type="ECO:0000313" key="5">
    <source>
        <dbReference type="EMBL" id="MZR11614.1"/>
    </source>
</evidence>
<proteinExistence type="predicted"/>
<name>A0A845M5J4_9RHOB</name>
<dbReference type="GO" id="GO:0006355">
    <property type="term" value="P:regulation of DNA-templated transcription"/>
    <property type="evidence" value="ECO:0007669"/>
    <property type="project" value="InterPro"/>
</dbReference>
<dbReference type="SMART" id="SM00421">
    <property type="entry name" value="HTH_LUXR"/>
    <property type="match status" value="1"/>
</dbReference>
<dbReference type="InterPro" id="IPR016032">
    <property type="entry name" value="Sig_transdc_resp-reg_C-effctor"/>
</dbReference>
<dbReference type="GO" id="GO:0003677">
    <property type="term" value="F:DNA binding"/>
    <property type="evidence" value="ECO:0007669"/>
    <property type="project" value="UniProtKB-KW"/>
</dbReference>
<dbReference type="PANTHER" id="PTHR44688">
    <property type="entry name" value="DNA-BINDING TRANSCRIPTIONAL ACTIVATOR DEVR_DOSR"/>
    <property type="match status" value="1"/>
</dbReference>
<protein>
    <recommendedName>
        <fullName evidence="4">HTH luxR-type domain-containing protein</fullName>
    </recommendedName>
</protein>
<keyword evidence="3" id="KW-0804">Transcription</keyword>
<dbReference type="PROSITE" id="PS50043">
    <property type="entry name" value="HTH_LUXR_2"/>
    <property type="match status" value="1"/>
</dbReference>
<dbReference type="SUPFAM" id="SSF48452">
    <property type="entry name" value="TPR-like"/>
    <property type="match status" value="1"/>
</dbReference>
<dbReference type="SUPFAM" id="SSF46894">
    <property type="entry name" value="C-terminal effector domain of the bipartite response regulators"/>
    <property type="match status" value="1"/>
</dbReference>
<dbReference type="Proteomes" id="UP000467322">
    <property type="component" value="Unassembled WGS sequence"/>
</dbReference>
<dbReference type="Pfam" id="PF00196">
    <property type="entry name" value="GerE"/>
    <property type="match status" value="1"/>
</dbReference>
<dbReference type="InterPro" id="IPR036388">
    <property type="entry name" value="WH-like_DNA-bd_sf"/>
</dbReference>
<keyword evidence="2" id="KW-0238">DNA-binding</keyword>
<dbReference type="RefSeq" id="WP_161349725.1">
    <property type="nucleotide sequence ID" value="NZ_WTUX01000002.1"/>
</dbReference>
<dbReference type="InterPro" id="IPR011990">
    <property type="entry name" value="TPR-like_helical_dom_sf"/>
</dbReference>
<reference evidence="5 6" key="1">
    <citation type="submission" date="2019-12" db="EMBL/GenBank/DDBJ databases">
        <title>Maritimibacter sp. nov. sp. isolated from sea sand.</title>
        <authorList>
            <person name="Kim J."/>
            <person name="Jeong S.E."/>
            <person name="Jung H.S."/>
            <person name="Jeon C.O."/>
        </authorList>
    </citation>
    <scope>NUCLEOTIDE SEQUENCE [LARGE SCALE GENOMIC DNA]</scope>
    <source>
        <strain evidence="5 6">DP07</strain>
    </source>
</reference>
<sequence length="502" mass="55635">MDASAPESEITFRSALKSPLAAYAHAFDLPDDGLDATLVKILIDYKMGRFRQAMKRYENLLSALGLDPEMPLLKQRTALTEQHAPLIVIEMLGHMGHDTTLSPDAMWGYVDAISLFDPDDHVCHGAIYNMLLMVAFRRLDLSPAAEFAQLAIEAYRACGSDYLEGFIHLHLGFLHVSAGDLAAARLAMDDGERCFKAAGAPDCEMAMVTVVRWWIDAERTGILPAPEALEPMQDAMVHGEFWPETLLVLATLQFRVGQAAQDERVLERHAGLETILRVRGMTDVLPAMQLMRDEFFHAGPRRAPGAPPPLGLDERHIVIVMPNTTSMVVNWGDTAAEVPLTLARLRATQALLRGERAIQQGRFDAAARHLLPVFETIESEGWVYLFSTARETFARFCAECRARRRFIDRARRIRDGYLAPLAAEERVDPAPPELTRAEYAILCLLPDATSNKALARARGVSEATVKFHLKSIYAKLGVGRRRDAIDAAKRLGWIGQATSSGV</sequence>
<evidence type="ECO:0000256" key="3">
    <source>
        <dbReference type="ARBA" id="ARBA00023163"/>
    </source>
</evidence>
<dbReference type="Gene3D" id="1.10.10.10">
    <property type="entry name" value="Winged helix-like DNA-binding domain superfamily/Winged helix DNA-binding domain"/>
    <property type="match status" value="1"/>
</dbReference>
<feature type="domain" description="HTH luxR-type" evidence="4">
    <location>
        <begin position="427"/>
        <end position="492"/>
    </location>
</feature>